<feature type="region of interest" description="Disordered" evidence="5">
    <location>
        <begin position="420"/>
        <end position="449"/>
    </location>
</feature>
<feature type="transmembrane region" description="Helical" evidence="6">
    <location>
        <begin position="66"/>
        <end position="85"/>
    </location>
</feature>
<evidence type="ECO:0000256" key="7">
    <source>
        <dbReference type="SAM" id="SignalP"/>
    </source>
</evidence>
<dbReference type="STRING" id="1550231.SAMN05660662_2898"/>
<protein>
    <submittedName>
        <fullName evidence="9">O-antigen ligase</fullName>
    </submittedName>
</protein>
<feature type="transmembrane region" description="Helical" evidence="6">
    <location>
        <begin position="376"/>
        <end position="395"/>
    </location>
</feature>
<dbReference type="AlphaFoldDB" id="A0A1G7MSJ5"/>
<dbReference type="RefSeq" id="WP_091767910.1">
    <property type="nucleotide sequence ID" value="NZ_FNBT01000005.1"/>
</dbReference>
<dbReference type="InterPro" id="IPR051533">
    <property type="entry name" value="WaaL-like"/>
</dbReference>
<feature type="transmembrane region" description="Helical" evidence="6">
    <location>
        <begin position="164"/>
        <end position="185"/>
    </location>
</feature>
<gene>
    <name evidence="9" type="ORF">SAMN05660662_2898</name>
</gene>
<dbReference type="OrthoDB" id="5150405at2"/>
<dbReference type="EMBL" id="FNBT01000005">
    <property type="protein sequence ID" value="SDF64641.1"/>
    <property type="molecule type" value="Genomic_DNA"/>
</dbReference>
<organism evidence="9 10">
    <name type="scientific">Blastococcus aurantiacus</name>
    <dbReference type="NCBI Taxonomy" id="1550231"/>
    <lineage>
        <taxon>Bacteria</taxon>
        <taxon>Bacillati</taxon>
        <taxon>Actinomycetota</taxon>
        <taxon>Actinomycetes</taxon>
        <taxon>Geodermatophilales</taxon>
        <taxon>Geodermatophilaceae</taxon>
        <taxon>Blastococcus</taxon>
    </lineage>
</organism>
<dbReference type="GO" id="GO:0016874">
    <property type="term" value="F:ligase activity"/>
    <property type="evidence" value="ECO:0007669"/>
    <property type="project" value="UniProtKB-KW"/>
</dbReference>
<keyword evidence="7" id="KW-0732">Signal</keyword>
<evidence type="ECO:0000313" key="9">
    <source>
        <dbReference type="EMBL" id="SDF64641.1"/>
    </source>
</evidence>
<accession>A0A1G7MSJ5</accession>
<feature type="transmembrane region" description="Helical" evidence="6">
    <location>
        <begin position="233"/>
        <end position="251"/>
    </location>
</feature>
<dbReference type="GO" id="GO:0016020">
    <property type="term" value="C:membrane"/>
    <property type="evidence" value="ECO:0007669"/>
    <property type="project" value="UniProtKB-SubCell"/>
</dbReference>
<keyword evidence="3 6" id="KW-1133">Transmembrane helix</keyword>
<feature type="transmembrane region" description="Helical" evidence="6">
    <location>
        <begin position="344"/>
        <end position="364"/>
    </location>
</feature>
<evidence type="ECO:0000313" key="10">
    <source>
        <dbReference type="Proteomes" id="UP000199406"/>
    </source>
</evidence>
<name>A0A1G7MSJ5_9ACTN</name>
<evidence type="ECO:0000256" key="6">
    <source>
        <dbReference type="SAM" id="Phobius"/>
    </source>
</evidence>
<feature type="transmembrane region" description="Helical" evidence="6">
    <location>
        <begin position="91"/>
        <end position="112"/>
    </location>
</feature>
<feature type="transmembrane region" description="Helical" evidence="6">
    <location>
        <begin position="191"/>
        <end position="224"/>
    </location>
</feature>
<feature type="domain" description="O-antigen ligase-related" evidence="8">
    <location>
        <begin position="197"/>
        <end position="352"/>
    </location>
</feature>
<reference evidence="10" key="1">
    <citation type="submission" date="2016-10" db="EMBL/GenBank/DDBJ databases">
        <authorList>
            <person name="Varghese N."/>
            <person name="Submissions S."/>
        </authorList>
    </citation>
    <scope>NUCLEOTIDE SEQUENCE [LARGE SCALE GENOMIC DNA]</scope>
    <source>
        <strain evidence="10">DSM 44268</strain>
    </source>
</reference>
<feature type="chain" id="PRO_5011695396" evidence="7">
    <location>
        <begin position="27"/>
        <end position="449"/>
    </location>
</feature>
<feature type="signal peptide" evidence="7">
    <location>
        <begin position="1"/>
        <end position="26"/>
    </location>
</feature>
<evidence type="ECO:0000256" key="3">
    <source>
        <dbReference type="ARBA" id="ARBA00022989"/>
    </source>
</evidence>
<evidence type="ECO:0000256" key="2">
    <source>
        <dbReference type="ARBA" id="ARBA00022692"/>
    </source>
</evidence>
<keyword evidence="2 6" id="KW-0812">Transmembrane</keyword>
<keyword evidence="4 6" id="KW-0472">Membrane</keyword>
<evidence type="ECO:0000256" key="4">
    <source>
        <dbReference type="ARBA" id="ARBA00023136"/>
    </source>
</evidence>
<dbReference type="PANTHER" id="PTHR37422:SF13">
    <property type="entry name" value="LIPOPOLYSACCHARIDE BIOSYNTHESIS PROTEIN PA4999-RELATED"/>
    <property type="match status" value="1"/>
</dbReference>
<evidence type="ECO:0000256" key="5">
    <source>
        <dbReference type="SAM" id="MobiDB-lite"/>
    </source>
</evidence>
<dbReference type="Proteomes" id="UP000199406">
    <property type="component" value="Unassembled WGS sequence"/>
</dbReference>
<dbReference type="InterPro" id="IPR007016">
    <property type="entry name" value="O-antigen_ligase-rel_domated"/>
</dbReference>
<comment type="subcellular location">
    <subcellularLocation>
        <location evidence="1">Membrane</location>
        <topology evidence="1">Multi-pass membrane protein</topology>
    </subcellularLocation>
</comment>
<evidence type="ECO:0000256" key="1">
    <source>
        <dbReference type="ARBA" id="ARBA00004141"/>
    </source>
</evidence>
<proteinExistence type="predicted"/>
<dbReference type="PANTHER" id="PTHR37422">
    <property type="entry name" value="TEICHURONIC ACID BIOSYNTHESIS PROTEIN TUAE"/>
    <property type="match status" value="1"/>
</dbReference>
<dbReference type="Pfam" id="PF04932">
    <property type="entry name" value="Wzy_C"/>
    <property type="match status" value="1"/>
</dbReference>
<feature type="transmembrane region" description="Helical" evidence="6">
    <location>
        <begin position="401"/>
        <end position="417"/>
    </location>
</feature>
<evidence type="ECO:0000259" key="8">
    <source>
        <dbReference type="Pfam" id="PF04932"/>
    </source>
</evidence>
<keyword evidence="10" id="KW-1185">Reference proteome</keyword>
<sequence length="449" mass="45925">MAPTRRFLARPSTWLAAALLSTSLQSASGPDGPPVSVSDLVVAVAVVLAGRELLHGEGRARARSVPAIGFWALGLVSAVTALAAQNFPDNVVGGVRFVQLFCLVPLTVLLAVRSRTDAQILLGGLLGLAFLQGGLGVVQAVTATGADIDGESVRAVGTFGAYDISAMAEITALGLVVCLALGVVLTGRARWWALGGAVFLALPLAFSLTRGAWVAAAVAAMVVVSRGRPLRMLGALVAVGAVAAGVLPVLVARGGELADRATSLVGGTPDQSLVDRFALWEAARQMAFDHPLTGVGPRAFAEHRDAYADLSLLGSSDIAFGGDFEQVALESPHNFYLLVASEQGLVAAGVFVVVFLVLLARGLVRSARPRSDLSTALALTGAGVLAYHLTSMLAADLGGPGSLFVAVALGLAGWAAADHDLPDDLPDDPVGEPAPEPAPQERVLEEVPA</sequence>
<keyword evidence="9" id="KW-0436">Ligase</keyword>